<dbReference type="Proteomes" id="UP000574931">
    <property type="component" value="Unassembled WGS sequence"/>
</dbReference>
<comment type="caution">
    <text evidence="1">The sequence shown here is derived from an EMBL/GenBank/DDBJ whole genome shotgun (WGS) entry which is preliminary data.</text>
</comment>
<dbReference type="EMBL" id="JABFCY010000024">
    <property type="protein sequence ID" value="NNU63366.1"/>
    <property type="molecule type" value="Genomic_DNA"/>
</dbReference>
<gene>
    <name evidence="1" type="ORF">HKX02_24365</name>
</gene>
<evidence type="ECO:0000313" key="1">
    <source>
        <dbReference type="EMBL" id="NNU63366.1"/>
    </source>
</evidence>
<reference evidence="1 2" key="1">
    <citation type="submission" date="2020-05" db="EMBL/GenBank/DDBJ databases">
        <title>Draft Genome Sequence of Ochrobactrum soli Isolated from Stable Fly Gut.</title>
        <authorList>
            <person name="Pileggi M.T."/>
            <person name="Vazhakkala L.J."/>
            <person name="Wong C.N."/>
        </authorList>
    </citation>
    <scope>NUCLEOTIDE SEQUENCE [LARGE SCALE GENOMIC DNA]</scope>
    <source>
        <strain evidence="1 2">MTP-C0764</strain>
    </source>
</reference>
<accession>A0A849KYY1</accession>
<organism evidence="1 2">
    <name type="scientific">Ochrobactrum soli</name>
    <dbReference type="NCBI Taxonomy" id="2448455"/>
    <lineage>
        <taxon>Bacteria</taxon>
        <taxon>Pseudomonadati</taxon>
        <taxon>Pseudomonadota</taxon>
        <taxon>Alphaproteobacteria</taxon>
        <taxon>Hyphomicrobiales</taxon>
        <taxon>Brucellaceae</taxon>
        <taxon>Brucella/Ochrobactrum group</taxon>
        <taxon>Ochrobactrum</taxon>
    </lineage>
</organism>
<name>A0A849KYY1_9HYPH</name>
<keyword evidence="2" id="KW-1185">Reference proteome</keyword>
<proteinExistence type="predicted"/>
<dbReference type="AlphaFoldDB" id="A0A849KYY1"/>
<evidence type="ECO:0000313" key="2">
    <source>
        <dbReference type="Proteomes" id="UP000574931"/>
    </source>
</evidence>
<sequence length="121" mass="14224">MTVCFYPADDGTWHAKIGHEELIIGKGIVEYYWYDPNADEDEAPVLQHRSVWFDDRDKATLTEYRDALRADCAGLRYMGEGLKSFLNDDWQRVSSNRTKPVDWFCLSRLSSYFRSFKRGVR</sequence>
<dbReference type="RefSeq" id="WP_171319659.1">
    <property type="nucleotide sequence ID" value="NZ_JABFCY010000024.1"/>
</dbReference>
<protein>
    <submittedName>
        <fullName evidence="1">Uncharacterized protein</fullName>
    </submittedName>
</protein>